<keyword evidence="1 4" id="KW-0378">Hydrolase</keyword>
<dbReference type="KEGG" id="luo:HHL09_24705"/>
<dbReference type="SUPFAM" id="SSF53474">
    <property type="entry name" value="alpha/beta-Hydrolases"/>
    <property type="match status" value="1"/>
</dbReference>
<sequence>MQTVLDKLAGLGGKPITELSPEDARKQPSPADAVKEVMSDQGKKGPEKVAKVDDIKIKLGTGDVDARVYKPEGDGPFPVILYIHGGGWVIADLDTYDATPRALANAVNAVVISTDYRHAPEHKFPSAHQDCFGAYAWTLQNAGKWGGDTKRVALVGESAGGNMAAAVSIMAQDKEMQMPLHQVLVYPVATTSMDSPSYKEHAMAKPLNAEMMKWFFDQTLANPVDRENHEINLLGAKTLAGLPTTTIITADIDPLRSDGEMLAAKLKADGVKVELKNYQGVTHEFFGMGAVVDKAKEAVDFAAGRLNEALKSGSGE</sequence>
<proteinExistence type="predicted"/>
<gene>
    <name evidence="4" type="ORF">HHL09_24705</name>
</gene>
<evidence type="ECO:0000259" key="3">
    <source>
        <dbReference type="Pfam" id="PF07859"/>
    </source>
</evidence>
<evidence type="ECO:0000256" key="1">
    <source>
        <dbReference type="ARBA" id="ARBA00022801"/>
    </source>
</evidence>
<evidence type="ECO:0000256" key="2">
    <source>
        <dbReference type="SAM" id="MobiDB-lite"/>
    </source>
</evidence>
<dbReference type="PANTHER" id="PTHR48081:SF8">
    <property type="entry name" value="ALPHA_BETA HYDROLASE FOLD-3 DOMAIN-CONTAINING PROTEIN-RELATED"/>
    <property type="match status" value="1"/>
</dbReference>
<dbReference type="InterPro" id="IPR013094">
    <property type="entry name" value="AB_hydrolase_3"/>
</dbReference>
<feature type="region of interest" description="Disordered" evidence="2">
    <location>
        <begin position="9"/>
        <end position="46"/>
    </location>
</feature>
<keyword evidence="5" id="KW-1185">Reference proteome</keyword>
<feature type="domain" description="Alpha/beta hydrolase fold-3" evidence="3">
    <location>
        <begin position="80"/>
        <end position="286"/>
    </location>
</feature>
<accession>A0A858RSD8</accession>
<evidence type="ECO:0000313" key="4">
    <source>
        <dbReference type="EMBL" id="QJE99378.1"/>
    </source>
</evidence>
<dbReference type="Gene3D" id="3.40.50.1820">
    <property type="entry name" value="alpha/beta hydrolase"/>
    <property type="match status" value="1"/>
</dbReference>
<dbReference type="AlphaFoldDB" id="A0A858RSD8"/>
<organism evidence="4 5">
    <name type="scientific">Luteolibacter luteus</name>
    <dbReference type="NCBI Taxonomy" id="2728835"/>
    <lineage>
        <taxon>Bacteria</taxon>
        <taxon>Pseudomonadati</taxon>
        <taxon>Verrucomicrobiota</taxon>
        <taxon>Verrucomicrobiia</taxon>
        <taxon>Verrucomicrobiales</taxon>
        <taxon>Verrucomicrobiaceae</taxon>
        <taxon>Luteolibacter</taxon>
    </lineage>
</organism>
<dbReference type="EMBL" id="CP051774">
    <property type="protein sequence ID" value="QJE99378.1"/>
    <property type="molecule type" value="Genomic_DNA"/>
</dbReference>
<name>A0A858RSD8_9BACT</name>
<feature type="compositionally biased region" description="Basic and acidic residues" evidence="2">
    <location>
        <begin position="33"/>
        <end position="46"/>
    </location>
</feature>
<protein>
    <submittedName>
        <fullName evidence="4">Alpha/beta hydrolase</fullName>
    </submittedName>
</protein>
<dbReference type="InterPro" id="IPR050300">
    <property type="entry name" value="GDXG_lipolytic_enzyme"/>
</dbReference>
<dbReference type="Pfam" id="PF07859">
    <property type="entry name" value="Abhydrolase_3"/>
    <property type="match status" value="1"/>
</dbReference>
<dbReference type="Proteomes" id="UP000501812">
    <property type="component" value="Chromosome"/>
</dbReference>
<dbReference type="PANTHER" id="PTHR48081">
    <property type="entry name" value="AB HYDROLASE SUPERFAMILY PROTEIN C4A8.06C"/>
    <property type="match status" value="1"/>
</dbReference>
<evidence type="ECO:0000313" key="5">
    <source>
        <dbReference type="Proteomes" id="UP000501812"/>
    </source>
</evidence>
<dbReference type="InterPro" id="IPR029058">
    <property type="entry name" value="AB_hydrolase_fold"/>
</dbReference>
<reference evidence="4 5" key="1">
    <citation type="submission" date="2020-04" db="EMBL/GenBank/DDBJ databases">
        <title>Luteolibacter sp. G-1-1-1 isolated from soil.</title>
        <authorList>
            <person name="Dahal R.H."/>
        </authorList>
    </citation>
    <scope>NUCLEOTIDE SEQUENCE [LARGE SCALE GENOMIC DNA]</scope>
    <source>
        <strain evidence="4 5">G-1-1-1</strain>
    </source>
</reference>
<dbReference type="GO" id="GO:0016787">
    <property type="term" value="F:hydrolase activity"/>
    <property type="evidence" value="ECO:0007669"/>
    <property type="project" value="UniProtKB-KW"/>
</dbReference>